<organism evidence="1 2">
    <name type="scientific">Acetobacter nitrogenifigens DSM 23921 = NBRC 105050</name>
    <dbReference type="NCBI Taxonomy" id="1120919"/>
    <lineage>
        <taxon>Bacteria</taxon>
        <taxon>Pseudomonadati</taxon>
        <taxon>Pseudomonadota</taxon>
        <taxon>Alphaproteobacteria</taxon>
        <taxon>Acetobacterales</taxon>
        <taxon>Acetobacteraceae</taxon>
        <taxon>Acetobacter</taxon>
    </lineage>
</organism>
<evidence type="ECO:0000313" key="2">
    <source>
        <dbReference type="Proteomes" id="UP000321635"/>
    </source>
</evidence>
<protein>
    <recommendedName>
        <fullName evidence="3">Glycosyltransferase 2-like domain-containing protein</fullName>
    </recommendedName>
</protein>
<accession>A0A511X9K6</accession>
<proteinExistence type="predicted"/>
<gene>
    <name evidence="1" type="ORF">ANI02nite_15170</name>
</gene>
<comment type="caution">
    <text evidence="1">The sequence shown here is derived from an EMBL/GenBank/DDBJ whole genome shotgun (WGS) entry which is preliminary data.</text>
</comment>
<dbReference type="SUPFAM" id="SSF53448">
    <property type="entry name" value="Nucleotide-diphospho-sugar transferases"/>
    <property type="match status" value="1"/>
</dbReference>
<dbReference type="AlphaFoldDB" id="A0A511X9K6"/>
<dbReference type="Proteomes" id="UP000321635">
    <property type="component" value="Unassembled WGS sequence"/>
</dbReference>
<sequence>MQRWYTVVIPTRQSGKWMSALLEHYRARSVAPILLIDARTTDDTRQIAAEYGAQCVEVKDFTFTEAIMPLVKDVVTTPWALFIHDDEIPSDALFERLDGPEPPAEAQSVAIPRRWAWYEPGQPLKFGRSDRWADRALHAGADHAWRLFRPQEVEYVPAMHSEGFYIDKWSRFSSDLYIVHFEWIIRTRAQREEKLRRYDEYRYGYGVFFEPLYLPERQPEGLIDYFLFETHDYDRLAEVYYSLSEPDLKIPHHSLRTRVSGMKSRVPDNLGLNDLFKEPSDRRALGVHLEKEIRDTGRFYI</sequence>
<keyword evidence="2" id="KW-1185">Reference proteome</keyword>
<dbReference type="EMBL" id="BJYF01000007">
    <property type="protein sequence ID" value="GEN59633.1"/>
    <property type="molecule type" value="Genomic_DNA"/>
</dbReference>
<evidence type="ECO:0000313" key="1">
    <source>
        <dbReference type="EMBL" id="GEN59633.1"/>
    </source>
</evidence>
<evidence type="ECO:0008006" key="3">
    <source>
        <dbReference type="Google" id="ProtNLM"/>
    </source>
</evidence>
<dbReference type="Gene3D" id="3.90.550.10">
    <property type="entry name" value="Spore Coat Polysaccharide Biosynthesis Protein SpsA, Chain A"/>
    <property type="match status" value="1"/>
</dbReference>
<dbReference type="InterPro" id="IPR029044">
    <property type="entry name" value="Nucleotide-diphossugar_trans"/>
</dbReference>
<reference evidence="1 2" key="1">
    <citation type="submission" date="2019-07" db="EMBL/GenBank/DDBJ databases">
        <title>Whole genome shotgun sequence of Acetobacter nitrogenifigens NBRC 105050.</title>
        <authorList>
            <person name="Hosoyama A."/>
            <person name="Uohara A."/>
            <person name="Ohji S."/>
            <person name="Ichikawa N."/>
        </authorList>
    </citation>
    <scope>NUCLEOTIDE SEQUENCE [LARGE SCALE GENOMIC DNA]</scope>
    <source>
        <strain evidence="1 2">NBRC 105050</strain>
    </source>
</reference>
<name>A0A511X9K6_9PROT</name>